<dbReference type="AlphaFoldDB" id="A0A6P8QD24"/>
<accession>A0A6P8QD24</accession>
<dbReference type="GO" id="GO:0050780">
    <property type="term" value="F:dopamine receptor binding"/>
    <property type="evidence" value="ECO:0007669"/>
    <property type="project" value="TreeGrafter"/>
</dbReference>
<dbReference type="InterPro" id="IPR052317">
    <property type="entry name" value="Viral_replicn-host_int_reg"/>
</dbReference>
<organism evidence="4 7">
    <name type="scientific">Geotrypetes seraphini</name>
    <name type="common">Gaboon caecilian</name>
    <name type="synonym">Caecilia seraphini</name>
    <dbReference type="NCBI Taxonomy" id="260995"/>
    <lineage>
        <taxon>Eukaryota</taxon>
        <taxon>Metazoa</taxon>
        <taxon>Chordata</taxon>
        <taxon>Craniata</taxon>
        <taxon>Vertebrata</taxon>
        <taxon>Euteleostomi</taxon>
        <taxon>Amphibia</taxon>
        <taxon>Gymnophiona</taxon>
        <taxon>Geotrypetes</taxon>
    </lineage>
</organism>
<keyword evidence="4" id="KW-1185">Reference proteome</keyword>
<dbReference type="Proteomes" id="UP000515159">
    <property type="component" value="Chromosome 3"/>
</dbReference>
<feature type="region of interest" description="Disordered" evidence="1">
    <location>
        <begin position="49"/>
        <end position="121"/>
    </location>
</feature>
<dbReference type="Pfam" id="PF00226">
    <property type="entry name" value="DnaJ"/>
    <property type="match status" value="1"/>
</dbReference>
<evidence type="ECO:0000313" key="6">
    <source>
        <dbReference type="RefSeq" id="XP_033793794.1"/>
    </source>
</evidence>
<keyword evidence="2" id="KW-0472">Membrane</keyword>
<dbReference type="CTD" id="85406"/>
<feature type="transmembrane region" description="Helical" evidence="2">
    <location>
        <begin position="182"/>
        <end position="204"/>
    </location>
</feature>
<dbReference type="SMART" id="SM00271">
    <property type="entry name" value="DnaJ"/>
    <property type="match status" value="1"/>
</dbReference>
<feature type="compositionally biased region" description="Basic and acidic residues" evidence="1">
    <location>
        <begin position="49"/>
        <end position="64"/>
    </location>
</feature>
<evidence type="ECO:0000256" key="2">
    <source>
        <dbReference type="SAM" id="Phobius"/>
    </source>
</evidence>
<feature type="compositionally biased region" description="Basic and acidic residues" evidence="1">
    <location>
        <begin position="81"/>
        <end position="97"/>
    </location>
</feature>
<feature type="domain" description="J" evidence="3">
    <location>
        <begin position="308"/>
        <end position="372"/>
    </location>
</feature>
<dbReference type="RefSeq" id="XP_033793795.1">
    <property type="nucleotide sequence ID" value="XM_033937904.1"/>
</dbReference>
<dbReference type="CDD" id="cd06257">
    <property type="entry name" value="DnaJ"/>
    <property type="match status" value="1"/>
</dbReference>
<feature type="compositionally biased region" description="Basic residues" evidence="1">
    <location>
        <begin position="566"/>
        <end position="578"/>
    </location>
</feature>
<dbReference type="PANTHER" id="PTHR44665">
    <property type="entry name" value="DNAJ HOMOLOG SUBFAMILY C MEMBER 14"/>
    <property type="match status" value="1"/>
</dbReference>
<dbReference type="KEGG" id="gsh:117357395"/>
<dbReference type="RefSeq" id="XP_033793793.1">
    <property type="nucleotide sequence ID" value="XM_033937902.1"/>
</dbReference>
<dbReference type="InterPro" id="IPR036869">
    <property type="entry name" value="J_dom_sf"/>
</dbReference>
<protein>
    <submittedName>
        <fullName evidence="5 6">DnaJ homolog subfamily C member 14 isoform X1</fullName>
    </submittedName>
</protein>
<dbReference type="SUPFAM" id="SSF46565">
    <property type="entry name" value="Chaperone J-domain"/>
    <property type="match status" value="1"/>
</dbReference>
<dbReference type="GeneID" id="117357395"/>
<dbReference type="PRINTS" id="PR00625">
    <property type="entry name" value="JDOMAIN"/>
</dbReference>
<evidence type="ECO:0000256" key="1">
    <source>
        <dbReference type="SAM" id="MobiDB-lite"/>
    </source>
</evidence>
<name>A0A6P8QD24_GEOSA</name>
<reference evidence="5 6" key="1">
    <citation type="submission" date="2025-04" db="UniProtKB">
        <authorList>
            <consortium name="RefSeq"/>
        </authorList>
    </citation>
    <scope>IDENTIFICATION</scope>
</reference>
<gene>
    <name evidence="5 6 7" type="primary">DNAJC14</name>
</gene>
<evidence type="ECO:0000313" key="7">
    <source>
        <dbReference type="RefSeq" id="XP_033793795.1"/>
    </source>
</evidence>
<evidence type="ECO:0000313" key="4">
    <source>
        <dbReference type="Proteomes" id="UP000515159"/>
    </source>
</evidence>
<sequence>MYSERALSCSFTCYHLSSMSSTIGTEDLNSGHLKGLKEAVKMTMMDGPEKTRQCEDHIDIDDSSRLTGIKRGDRRQKNRSSQKDKEDWRENSNKEGKSPSSANGKNKPTRKKTQAEGKRLLRPELHRQEERLLQICISCFRMFVDLLQAHKGFVQQLRSVSVRLKHWACCWGDLMFRLLKMLCALLILMLMVALGCLRLCWCYAKSAFSSAMVKLGRSDNGTTHFISDLGLPFIWRFWTWLKGTRTCRYLANLLQKWKLQLWTSKRLRTDTEIPVFRSNSASTQGRYQPNEEVERLLKLADIPEEDLDPFNALGVEMTASDVELKKAYRRLAVLVHPDKNQHPHAEEAFKVLRSAWDIVSSPEKRKEYEMYVCKDGKQMAKSELIRSMDEFLIKLQDDLKEAMNTMMCNKCQGKHRRFEMDRDALHARYCAKCSKMHPAEEGDFWAESSMLGLKITYFAMMDGKVYDITEWAGCQRIGICPDTHRVPYHISFGSRNSRATGRQRMASESSPPSAADLQDLFSRIFQGSPGPMPNGDFLNTPQQSSSGTAFPTPPKSDSTAKVDSRSKRKKKVRRPFQR</sequence>
<evidence type="ECO:0000313" key="5">
    <source>
        <dbReference type="RefSeq" id="XP_033793793.1"/>
    </source>
</evidence>
<keyword evidence="2" id="KW-1133">Transmembrane helix</keyword>
<keyword evidence="2" id="KW-0812">Transmembrane</keyword>
<dbReference type="OrthoDB" id="1507364at2759"/>
<dbReference type="InterPro" id="IPR032843">
    <property type="entry name" value="Jiv"/>
</dbReference>
<dbReference type="PROSITE" id="PS50076">
    <property type="entry name" value="DNAJ_2"/>
    <property type="match status" value="1"/>
</dbReference>
<feature type="region of interest" description="Disordered" evidence="1">
    <location>
        <begin position="494"/>
        <end position="578"/>
    </location>
</feature>
<evidence type="ECO:0000259" key="3">
    <source>
        <dbReference type="PROSITE" id="PS50076"/>
    </source>
</evidence>
<dbReference type="RefSeq" id="XP_033793794.1">
    <property type="nucleotide sequence ID" value="XM_033937903.1"/>
</dbReference>
<proteinExistence type="predicted"/>
<dbReference type="Gene3D" id="1.10.287.110">
    <property type="entry name" value="DnaJ domain"/>
    <property type="match status" value="1"/>
</dbReference>
<dbReference type="PANTHER" id="PTHR44665:SF1">
    <property type="entry name" value="DNAJ HOMOLOG SUBFAMILY C MEMBER 14"/>
    <property type="match status" value="1"/>
</dbReference>
<dbReference type="Pfam" id="PF14901">
    <property type="entry name" value="Jiv90"/>
    <property type="match status" value="1"/>
</dbReference>
<dbReference type="InterPro" id="IPR001623">
    <property type="entry name" value="DnaJ_domain"/>
</dbReference>
<feature type="compositionally biased region" description="Polar residues" evidence="1">
    <location>
        <begin position="537"/>
        <end position="557"/>
    </location>
</feature>
<feature type="compositionally biased region" description="Polar residues" evidence="1">
    <location>
        <begin position="494"/>
        <end position="512"/>
    </location>
</feature>